<dbReference type="InterPro" id="IPR050585">
    <property type="entry name" value="Xaa-Pro_dipeptidyl-ppase/CocE"/>
</dbReference>
<dbReference type="Gene3D" id="2.60.120.260">
    <property type="entry name" value="Galactose-binding domain-like"/>
    <property type="match status" value="1"/>
</dbReference>
<dbReference type="InterPro" id="IPR029058">
    <property type="entry name" value="AB_hydrolase_fold"/>
</dbReference>
<dbReference type="InterPro" id="IPR005674">
    <property type="entry name" value="CocE/Ser_esterase"/>
</dbReference>
<name>A0ABX0K760_9PROT</name>
<dbReference type="Gene3D" id="3.40.50.1820">
    <property type="entry name" value="alpha/beta hydrolase"/>
    <property type="match status" value="1"/>
</dbReference>
<dbReference type="EMBL" id="WOSY01000027">
    <property type="protein sequence ID" value="NHN90050.1"/>
    <property type="molecule type" value="Genomic_DNA"/>
</dbReference>
<keyword evidence="4" id="KW-1185">Reference proteome</keyword>
<proteinExistence type="predicted"/>
<dbReference type="SUPFAM" id="SSF49785">
    <property type="entry name" value="Galactose-binding domain-like"/>
    <property type="match status" value="1"/>
</dbReference>
<dbReference type="SMART" id="SM00939">
    <property type="entry name" value="PepX_C"/>
    <property type="match status" value="1"/>
</dbReference>
<dbReference type="Gene3D" id="1.10.3020.10">
    <property type="entry name" value="alpha-amino acid ester hydrolase ( Helical cap domain)"/>
    <property type="match status" value="1"/>
</dbReference>
<protein>
    <submittedName>
        <fullName evidence="3">CocE/NonD family hydrolase</fullName>
    </submittedName>
</protein>
<organism evidence="3 4">
    <name type="scientific">Acetobacter conturbans</name>
    <dbReference type="NCBI Taxonomy" id="1737472"/>
    <lineage>
        <taxon>Bacteria</taxon>
        <taxon>Pseudomonadati</taxon>
        <taxon>Pseudomonadota</taxon>
        <taxon>Alphaproteobacteria</taxon>
        <taxon>Acetobacterales</taxon>
        <taxon>Acetobacteraceae</taxon>
        <taxon>Acetobacter</taxon>
    </lineage>
</organism>
<dbReference type="Pfam" id="PF02129">
    <property type="entry name" value="Peptidase_S15"/>
    <property type="match status" value="1"/>
</dbReference>
<dbReference type="Pfam" id="PF08530">
    <property type="entry name" value="PepX_C"/>
    <property type="match status" value="1"/>
</dbReference>
<feature type="domain" description="Xaa-Pro dipeptidyl-peptidase C-terminal" evidence="2">
    <location>
        <begin position="283"/>
        <end position="519"/>
    </location>
</feature>
<dbReference type="InterPro" id="IPR000383">
    <property type="entry name" value="Xaa-Pro-like_dom"/>
</dbReference>
<dbReference type="PANTHER" id="PTHR43056:SF10">
    <property type="entry name" value="COCE_NOND FAMILY, PUTATIVE (AFU_ORTHOLOGUE AFUA_7G00600)-RELATED"/>
    <property type="match status" value="1"/>
</dbReference>
<reference evidence="3 4" key="1">
    <citation type="journal article" date="2020" name="Int. J. Syst. Evol. Microbiol.">
        <title>Novel acetic acid bacteria from cider fermentations: Acetobacter conturbans sp. nov. and Acetobacter fallax sp. nov.</title>
        <authorList>
            <person name="Sombolestani A.S."/>
            <person name="Cleenwerck I."/>
            <person name="Cnockaert M."/>
            <person name="Borremans W."/>
            <person name="Wieme A.D."/>
            <person name="De Vuyst L."/>
            <person name="Vandamme P."/>
        </authorList>
    </citation>
    <scope>NUCLEOTIDE SEQUENCE [LARGE SCALE GENOMIC DNA]</scope>
    <source>
        <strain evidence="3 4">LMG 1627</strain>
    </source>
</reference>
<evidence type="ECO:0000256" key="1">
    <source>
        <dbReference type="ARBA" id="ARBA00022801"/>
    </source>
</evidence>
<dbReference type="InterPro" id="IPR013736">
    <property type="entry name" value="Xaa-Pro_dipept_C"/>
</dbReference>
<evidence type="ECO:0000313" key="3">
    <source>
        <dbReference type="EMBL" id="NHN90050.1"/>
    </source>
</evidence>
<evidence type="ECO:0000259" key="2">
    <source>
        <dbReference type="SMART" id="SM00939"/>
    </source>
</evidence>
<sequence length="672" mass="75779">MSFRVEEQILIPLSDGCRLSARIWFPETVKKEAVPAILEYIPYRKADGTRVRDEPMHGFFCQAGYACVRVDMRGSGESDGHLADEYLKQEQDDAIEVIAWIAEQVWCTGSVGMMGKSWGGFNCLQVAARRPPALKAILTAYSTDNRYTDDIHYMGGCLLNDNLWWGSIMLAFQSRPPFPEWSGDNWREKWRERLESLPFFPALWLQHQRYDDYWKHGSICEDYSAVACPVLVVGGWVDSYTNAVPRLLEHLDVPRRGIIGPWGHVYPHDGIPGPAIGFLQEAVRWWDQWLKGNDTGIMNEAMLRAYIGDYVPPDGTCTYMPGHWAAEESWPSPMITSRVFHLTSCGGLKEATGEGIHDDVVMTIRSPQSFGRAGGEWMGTGCVGEMPVDQRLDDGGALVFETEPVVDSFEILGSAELRIECSSDSPIAQAVILISDVAETGEVMRISYQPINLTHRGGHETPTALTPGTWYDLSIRLNDCGHRFVRGHRLRVSIATAYWPMVWPAPYHATLSFRNGTVSIPVRCGNCDERDRNVGFLSPVQGPTTPVTILEAGQMARYSTQDFVTGTRTYVTNAEGGVFGEGVYRLDDIDCTIAHNLKRELSIHDEDPLSARYHLTQSYEMGREGWQISITTKTEMTSDEKNFYVRGIVKVFENQILFAEREWNENIRRDLM</sequence>
<gene>
    <name evidence="3" type="ORF">GOB81_15745</name>
</gene>
<keyword evidence="1 3" id="KW-0378">Hydrolase</keyword>
<dbReference type="GO" id="GO:0016787">
    <property type="term" value="F:hydrolase activity"/>
    <property type="evidence" value="ECO:0007669"/>
    <property type="project" value="UniProtKB-KW"/>
</dbReference>
<dbReference type="SUPFAM" id="SSF53474">
    <property type="entry name" value="alpha/beta-Hydrolases"/>
    <property type="match status" value="1"/>
</dbReference>
<dbReference type="InterPro" id="IPR008979">
    <property type="entry name" value="Galactose-bd-like_sf"/>
</dbReference>
<evidence type="ECO:0000313" key="4">
    <source>
        <dbReference type="Proteomes" id="UP000631653"/>
    </source>
</evidence>
<dbReference type="Proteomes" id="UP000631653">
    <property type="component" value="Unassembled WGS sequence"/>
</dbReference>
<comment type="caution">
    <text evidence="3">The sequence shown here is derived from an EMBL/GenBank/DDBJ whole genome shotgun (WGS) entry which is preliminary data.</text>
</comment>
<dbReference type="RefSeq" id="WP_173571268.1">
    <property type="nucleotide sequence ID" value="NZ_WOSY01000027.1"/>
</dbReference>
<dbReference type="NCBIfam" id="TIGR00976">
    <property type="entry name" value="CocE_NonD"/>
    <property type="match status" value="1"/>
</dbReference>
<accession>A0ABX0K760</accession>
<dbReference type="PANTHER" id="PTHR43056">
    <property type="entry name" value="PEPTIDASE S9 PROLYL OLIGOPEPTIDASE"/>
    <property type="match status" value="1"/>
</dbReference>